<dbReference type="Proteomes" id="UP001221898">
    <property type="component" value="Unassembled WGS sequence"/>
</dbReference>
<dbReference type="PANTHER" id="PTHR46985">
    <property type="entry name" value="NACHT, LRR AND PYD DOMAINS-CONTAINING PROTEIN 1"/>
    <property type="match status" value="1"/>
</dbReference>
<dbReference type="PROSITE" id="PS50209">
    <property type="entry name" value="CARD"/>
    <property type="match status" value="1"/>
</dbReference>
<dbReference type="GO" id="GO:0005829">
    <property type="term" value="C:cytosol"/>
    <property type="evidence" value="ECO:0007669"/>
    <property type="project" value="UniProtKB-SubCell"/>
</dbReference>
<evidence type="ECO:0000259" key="6">
    <source>
        <dbReference type="PROSITE" id="PS50209"/>
    </source>
</evidence>
<evidence type="ECO:0000256" key="3">
    <source>
        <dbReference type="ARBA" id="ARBA00022588"/>
    </source>
</evidence>
<evidence type="ECO:0000313" key="8">
    <source>
        <dbReference type="Proteomes" id="UP001221898"/>
    </source>
</evidence>
<dbReference type="Gene3D" id="1.10.533.10">
    <property type="entry name" value="Death Domain, Fas"/>
    <property type="match status" value="1"/>
</dbReference>
<dbReference type="InterPro" id="IPR001315">
    <property type="entry name" value="CARD"/>
</dbReference>
<keyword evidence="4" id="KW-0391">Immunity</keyword>
<gene>
    <name evidence="7" type="ORF">AAFF_G00050160</name>
</gene>
<accession>A0AAD7R297</accession>
<dbReference type="GO" id="GO:0042981">
    <property type="term" value="P:regulation of apoptotic process"/>
    <property type="evidence" value="ECO:0007669"/>
    <property type="project" value="InterPro"/>
</dbReference>
<reference evidence="7" key="1">
    <citation type="journal article" date="2023" name="Science">
        <title>Genome structures resolve the early diversification of teleost fishes.</title>
        <authorList>
            <person name="Parey E."/>
            <person name="Louis A."/>
            <person name="Montfort J."/>
            <person name="Bouchez O."/>
            <person name="Roques C."/>
            <person name="Iampietro C."/>
            <person name="Lluch J."/>
            <person name="Castinel A."/>
            <person name="Donnadieu C."/>
            <person name="Desvignes T."/>
            <person name="Floi Bucao C."/>
            <person name="Jouanno E."/>
            <person name="Wen M."/>
            <person name="Mejri S."/>
            <person name="Dirks R."/>
            <person name="Jansen H."/>
            <person name="Henkel C."/>
            <person name="Chen W.J."/>
            <person name="Zahm M."/>
            <person name="Cabau C."/>
            <person name="Klopp C."/>
            <person name="Thompson A.W."/>
            <person name="Robinson-Rechavi M."/>
            <person name="Braasch I."/>
            <person name="Lecointre G."/>
            <person name="Bobe J."/>
            <person name="Postlethwait J.H."/>
            <person name="Berthelot C."/>
            <person name="Roest Crollius H."/>
            <person name="Guiguen Y."/>
        </authorList>
    </citation>
    <scope>NUCLEOTIDE SEQUENCE</scope>
    <source>
        <strain evidence="7">NC1722</strain>
    </source>
</reference>
<organism evidence="7 8">
    <name type="scientific">Aldrovandia affinis</name>
    <dbReference type="NCBI Taxonomy" id="143900"/>
    <lineage>
        <taxon>Eukaryota</taxon>
        <taxon>Metazoa</taxon>
        <taxon>Chordata</taxon>
        <taxon>Craniata</taxon>
        <taxon>Vertebrata</taxon>
        <taxon>Euteleostomi</taxon>
        <taxon>Actinopterygii</taxon>
        <taxon>Neopterygii</taxon>
        <taxon>Teleostei</taxon>
        <taxon>Notacanthiformes</taxon>
        <taxon>Halosauridae</taxon>
        <taxon>Aldrovandia</taxon>
    </lineage>
</organism>
<dbReference type="InterPro" id="IPR011029">
    <property type="entry name" value="DEATH-like_dom_sf"/>
</dbReference>
<dbReference type="EMBL" id="JAINUG010001292">
    <property type="protein sequence ID" value="KAJ8357948.1"/>
    <property type="molecule type" value="Genomic_DNA"/>
</dbReference>
<sequence length="133" mass="14763">MMTRSVLGLGASSVAGMGDTGGSASDSSVTQTEAGQHFVKKHGLELINRVTMVKPILDKLLHKNLINYDKYEFVKDTTMSSDQMRRLLYEVIYPGGRELKDELYRILKENEPALMRDLEGSPFSAAPGIRGDR</sequence>
<feature type="domain" description="CARD" evidence="6">
    <location>
        <begin position="31"/>
        <end position="122"/>
    </location>
</feature>
<evidence type="ECO:0000256" key="5">
    <source>
        <dbReference type="ARBA" id="ARBA00023198"/>
    </source>
</evidence>
<keyword evidence="8" id="KW-1185">Reference proteome</keyword>
<evidence type="ECO:0000256" key="2">
    <source>
        <dbReference type="ARBA" id="ARBA00022490"/>
    </source>
</evidence>
<keyword evidence="3" id="KW-0399">Innate immunity</keyword>
<dbReference type="GO" id="GO:0045087">
    <property type="term" value="P:innate immune response"/>
    <property type="evidence" value="ECO:0007669"/>
    <property type="project" value="UniProtKB-KW"/>
</dbReference>
<dbReference type="PANTHER" id="PTHR46985:SF2">
    <property type="entry name" value="APOPTOSIS-ASSOCIATED SPECK-LIKE PROTEIN CONTAINING A CARD"/>
    <property type="match status" value="1"/>
</dbReference>
<keyword evidence="2" id="KW-0963">Cytoplasm</keyword>
<protein>
    <recommendedName>
        <fullName evidence="6">CARD domain-containing protein</fullName>
    </recommendedName>
</protein>
<comment type="subcellular location">
    <subcellularLocation>
        <location evidence="1">Cytoplasm</location>
        <location evidence="1">Cytosol</location>
    </subcellularLocation>
</comment>
<dbReference type="GO" id="GO:0006954">
    <property type="term" value="P:inflammatory response"/>
    <property type="evidence" value="ECO:0007669"/>
    <property type="project" value="UniProtKB-KW"/>
</dbReference>
<proteinExistence type="predicted"/>
<keyword evidence="5" id="KW-0395">Inflammatory response</keyword>
<evidence type="ECO:0000256" key="4">
    <source>
        <dbReference type="ARBA" id="ARBA00022859"/>
    </source>
</evidence>
<comment type="caution">
    <text evidence="7">The sequence shown here is derived from an EMBL/GenBank/DDBJ whole genome shotgun (WGS) entry which is preliminary data.</text>
</comment>
<dbReference type="Pfam" id="PF00619">
    <property type="entry name" value="CARD"/>
    <property type="match status" value="1"/>
</dbReference>
<evidence type="ECO:0000256" key="1">
    <source>
        <dbReference type="ARBA" id="ARBA00004514"/>
    </source>
</evidence>
<name>A0AAD7R297_9TELE</name>
<dbReference type="SUPFAM" id="SSF47986">
    <property type="entry name" value="DEATH domain"/>
    <property type="match status" value="1"/>
</dbReference>
<dbReference type="InterPro" id="IPR051249">
    <property type="entry name" value="NLRP_Inflammasome"/>
</dbReference>
<evidence type="ECO:0000313" key="7">
    <source>
        <dbReference type="EMBL" id="KAJ8357948.1"/>
    </source>
</evidence>
<dbReference type="AlphaFoldDB" id="A0AAD7R297"/>